<evidence type="ECO:0000256" key="1">
    <source>
        <dbReference type="SAM" id="MobiDB-lite"/>
    </source>
</evidence>
<dbReference type="EMBL" id="JACHOV010000005">
    <property type="protein sequence ID" value="MBB4641284.1"/>
    <property type="molecule type" value="Genomic_DNA"/>
</dbReference>
<feature type="transmembrane region" description="Helical" evidence="2">
    <location>
        <begin position="21"/>
        <end position="40"/>
    </location>
</feature>
<keyword evidence="2" id="KW-0472">Membrane</keyword>
<protein>
    <submittedName>
        <fullName evidence="3">Flp pilus assembly pilin Flp</fullName>
    </submittedName>
</protein>
<evidence type="ECO:0000313" key="4">
    <source>
        <dbReference type="Proteomes" id="UP000575068"/>
    </source>
</evidence>
<feature type="region of interest" description="Disordered" evidence="1">
    <location>
        <begin position="64"/>
        <end position="124"/>
    </location>
</feature>
<gene>
    <name evidence="3" type="ORF">HNQ99_001589</name>
</gene>
<dbReference type="RefSeq" id="WP_184475091.1">
    <property type="nucleotide sequence ID" value="NZ_JACHOV010000005.1"/>
</dbReference>
<evidence type="ECO:0000313" key="3">
    <source>
        <dbReference type="EMBL" id="MBB4641284.1"/>
    </source>
</evidence>
<feature type="compositionally biased region" description="Low complexity" evidence="1">
    <location>
        <begin position="64"/>
        <end position="76"/>
    </location>
</feature>
<accession>A0A840HUZ5</accession>
<sequence>MILAWLRSFARDRSGASAAEYALLLGVIGTGLVLASFNLGQAIASSLERSASLFASIEPSEGQPAFAAAAPTAPEADAGESSQPSNSVPGKAAAAAAKSNPHNDSGSDNGNSKSANNNGKGSGK</sequence>
<evidence type="ECO:0000256" key="2">
    <source>
        <dbReference type="SAM" id="Phobius"/>
    </source>
</evidence>
<keyword evidence="4" id="KW-1185">Reference proteome</keyword>
<feature type="compositionally biased region" description="Low complexity" evidence="1">
    <location>
        <begin position="92"/>
        <end position="124"/>
    </location>
</feature>
<name>A0A840HUZ5_9SPHN</name>
<dbReference type="AlphaFoldDB" id="A0A840HUZ5"/>
<proteinExistence type="predicted"/>
<comment type="caution">
    <text evidence="3">The sequence shown here is derived from an EMBL/GenBank/DDBJ whole genome shotgun (WGS) entry which is preliminary data.</text>
</comment>
<organism evidence="3 4">
    <name type="scientific">Rhizorhapis suberifaciens</name>
    <name type="common">corky root of lettuce</name>
    <dbReference type="NCBI Taxonomy" id="13656"/>
    <lineage>
        <taxon>Bacteria</taxon>
        <taxon>Pseudomonadati</taxon>
        <taxon>Pseudomonadota</taxon>
        <taxon>Alphaproteobacteria</taxon>
        <taxon>Sphingomonadales</taxon>
        <taxon>Sphingomonadaceae</taxon>
        <taxon>Rhizorhapis</taxon>
    </lineage>
</organism>
<dbReference type="Proteomes" id="UP000575068">
    <property type="component" value="Unassembled WGS sequence"/>
</dbReference>
<keyword evidence="2" id="KW-1133">Transmembrane helix</keyword>
<keyword evidence="2" id="KW-0812">Transmembrane</keyword>
<reference evidence="3 4" key="1">
    <citation type="submission" date="2020-08" db="EMBL/GenBank/DDBJ databases">
        <title>Genomic Encyclopedia of Type Strains, Phase IV (KMG-IV): sequencing the most valuable type-strain genomes for metagenomic binning, comparative biology and taxonomic classification.</title>
        <authorList>
            <person name="Goeker M."/>
        </authorList>
    </citation>
    <scope>NUCLEOTIDE SEQUENCE [LARGE SCALE GENOMIC DNA]</scope>
    <source>
        <strain evidence="3 4">DSM 7465</strain>
    </source>
</reference>